<gene>
    <name evidence="2" type="ORF">KCU76_g16623</name>
</gene>
<comment type="caution">
    <text evidence="2">The sequence shown here is derived from an EMBL/GenBank/DDBJ whole genome shotgun (WGS) entry which is preliminary data.</text>
</comment>
<proteinExistence type="predicted"/>
<reference evidence="2" key="1">
    <citation type="journal article" date="2021" name="J Fungi (Basel)">
        <title>Virulence traits and population genomics of the black yeast Aureobasidium melanogenum.</title>
        <authorList>
            <person name="Cernosa A."/>
            <person name="Sun X."/>
            <person name="Gostincar C."/>
            <person name="Fang C."/>
            <person name="Gunde-Cimerman N."/>
            <person name="Song Z."/>
        </authorList>
    </citation>
    <scope>NUCLEOTIDE SEQUENCE</scope>
    <source>
        <strain evidence="2">EXF-9911</strain>
    </source>
</reference>
<dbReference type="AlphaFoldDB" id="A0A9P8E255"/>
<dbReference type="Proteomes" id="UP000779574">
    <property type="component" value="Unassembled WGS sequence"/>
</dbReference>
<sequence>MLPNKLLAKLQGVKEVSAVTTLSLQLKEPSVVLVPPGLTYPISPAESGDGDFYAISRISQATSIRLHYCKQDFPKSDQLRLRTFACALTNNALKPPCINYTHFNGGLGAQERNWTVFDQLPPLPTYNQVVLPEAALRKRSRGEGATPDPESHPPCSPQPSWSPTEVCSSFEVDMPTEVDDPDGASSHPVIKTPPKVRQSTQDVAHFGSDVYDTQTTSTMCSPAMSAKSRHSWEMSPSNIVPTVFRRGRCEPEPIAEPPRYQKKRPKLDLSLKDMPSKDGNAPVDGNTVREIIQDVVDKEKQAILDEHQEMCDEAEIRVAEAIDDGRLTIIGKTDECCDEIDEHGQKVQEACADSCETLQADVACLDQASTLMEKAAAKILSVSNLLAPACGRLDCHPSTLAAQIITDDFEHLPTSVKVMMLTRVADSGFANVFIAVNHELRKELVAAWTKRRTGI</sequence>
<protein>
    <submittedName>
        <fullName evidence="2">Uncharacterized protein</fullName>
    </submittedName>
</protein>
<name>A0A9P8E255_AURME</name>
<dbReference type="EMBL" id="JAHFXF010001210">
    <property type="protein sequence ID" value="KAG9672796.1"/>
    <property type="molecule type" value="Genomic_DNA"/>
</dbReference>
<organism evidence="2 3">
    <name type="scientific">Aureobasidium melanogenum</name>
    <name type="common">Aureobasidium pullulans var. melanogenum</name>
    <dbReference type="NCBI Taxonomy" id="46634"/>
    <lineage>
        <taxon>Eukaryota</taxon>
        <taxon>Fungi</taxon>
        <taxon>Dikarya</taxon>
        <taxon>Ascomycota</taxon>
        <taxon>Pezizomycotina</taxon>
        <taxon>Dothideomycetes</taxon>
        <taxon>Dothideomycetidae</taxon>
        <taxon>Dothideales</taxon>
        <taxon>Saccotheciaceae</taxon>
        <taxon>Aureobasidium</taxon>
    </lineage>
</organism>
<feature type="non-terminal residue" evidence="2">
    <location>
        <position position="455"/>
    </location>
</feature>
<feature type="compositionally biased region" description="Polar residues" evidence="1">
    <location>
        <begin position="158"/>
        <end position="167"/>
    </location>
</feature>
<evidence type="ECO:0000313" key="2">
    <source>
        <dbReference type="EMBL" id="KAG9672796.1"/>
    </source>
</evidence>
<evidence type="ECO:0000256" key="1">
    <source>
        <dbReference type="SAM" id="MobiDB-lite"/>
    </source>
</evidence>
<reference evidence="2" key="2">
    <citation type="submission" date="2021-08" db="EMBL/GenBank/DDBJ databases">
        <authorList>
            <person name="Gostincar C."/>
            <person name="Sun X."/>
            <person name="Song Z."/>
            <person name="Gunde-Cimerman N."/>
        </authorList>
    </citation>
    <scope>NUCLEOTIDE SEQUENCE</scope>
    <source>
        <strain evidence="2">EXF-9911</strain>
    </source>
</reference>
<accession>A0A9P8E255</accession>
<feature type="region of interest" description="Disordered" evidence="1">
    <location>
        <begin position="137"/>
        <end position="199"/>
    </location>
</feature>
<evidence type="ECO:0000313" key="3">
    <source>
        <dbReference type="Proteomes" id="UP000779574"/>
    </source>
</evidence>